<dbReference type="Proteomes" id="UP000186309">
    <property type="component" value="Chromosome"/>
</dbReference>
<dbReference type="Pfam" id="PF14237">
    <property type="entry name" value="GYF_2"/>
    <property type="match status" value="2"/>
</dbReference>
<reference evidence="3" key="1">
    <citation type="submission" date="2016-12" db="EMBL/GenBank/DDBJ databases">
        <title>Comparative genomics of four Isosphaeraceae planctomycetes: a common pool of plasmids and glycoside hydrolase genes.</title>
        <authorList>
            <person name="Ivanova A."/>
        </authorList>
    </citation>
    <scope>NUCLEOTIDE SEQUENCE [LARGE SCALE GENOMIC DNA]</scope>
    <source>
        <strain evidence="3">PX4</strain>
    </source>
</reference>
<accession>A0A1U7CMG5</accession>
<organism evidence="2 3">
    <name type="scientific">Paludisphaera borealis</name>
    <dbReference type="NCBI Taxonomy" id="1387353"/>
    <lineage>
        <taxon>Bacteria</taxon>
        <taxon>Pseudomonadati</taxon>
        <taxon>Planctomycetota</taxon>
        <taxon>Planctomycetia</taxon>
        <taxon>Isosphaerales</taxon>
        <taxon>Isosphaeraceae</taxon>
        <taxon>Paludisphaera</taxon>
    </lineage>
</organism>
<protein>
    <recommendedName>
        <fullName evidence="1">GYF domain-containing protein</fullName>
    </recommendedName>
</protein>
<sequence length="523" mass="57046">MAADWFYQHENSVVGPLSAKELKWLATQGSLRVGTLIRRGASGDWFAAERLAAVLEVNPVYEVVEPEPTHANEWHFTRDGRKLGPVSFLVLAGLSKTGRLKVTDPVWTAELAEWTPAGCVKGLFETPTPASDPPVAVGDAPIPEDLPASRVPSRLLLLTGVAAIVLVAVTAELALRGRSTQRETKLRKRPVVEHRIVTKADVRVDPPPILAIKEAPSIAARIVGPAAPMRVPAIRDAPGRIAQPAPATARRAAVAVLHDPNVTAKPLPLGDRPRIDLAERAHRQADASQHATAASIDAVLDRPEEFLGSRFILEGVFKVGTRILNPKDKNGFKLGSTITIARDDDRTISTLEGKVFGHDLHIILEEQVARNLQQLFGRLKMAATTKPTYKTILGVRIENSPKEVDGEPALIVIESLEILGSCDYYLVASRSYANAFKVALVDVTGGRIDHGDGEKWVSRLGGEEKFVGPLRRKLRDLRRRAINDAHGAVVDAVLRSELDRWSRISAAINTINTIQARRLTENH</sequence>
<evidence type="ECO:0000259" key="1">
    <source>
        <dbReference type="Pfam" id="PF14237"/>
    </source>
</evidence>
<gene>
    <name evidence="2" type="ORF">BSF38_01570</name>
</gene>
<dbReference type="AlphaFoldDB" id="A0A1U7CMG5"/>
<keyword evidence="3" id="KW-1185">Reference proteome</keyword>
<evidence type="ECO:0000313" key="2">
    <source>
        <dbReference type="EMBL" id="APW60106.1"/>
    </source>
</evidence>
<dbReference type="EMBL" id="CP019082">
    <property type="protein sequence ID" value="APW60106.1"/>
    <property type="molecule type" value="Genomic_DNA"/>
</dbReference>
<evidence type="ECO:0000313" key="3">
    <source>
        <dbReference type="Proteomes" id="UP000186309"/>
    </source>
</evidence>
<proteinExistence type="predicted"/>
<feature type="domain" description="GYF" evidence="1">
    <location>
        <begin position="5"/>
        <end position="51"/>
    </location>
</feature>
<dbReference type="KEGG" id="pbor:BSF38_01570"/>
<name>A0A1U7CMG5_9BACT</name>
<feature type="domain" description="GYF" evidence="1">
    <location>
        <begin position="74"/>
        <end position="123"/>
    </location>
</feature>
<dbReference type="InterPro" id="IPR025640">
    <property type="entry name" value="GYF_2"/>
</dbReference>